<name>L9VQQ5_HALJB</name>
<sequence>YLAVVSSAVGFLLYFDLLERLGPIEINLVSYVVPVVTAIAGWLLLAEALDPATIGGFLIIFVGFCLIKRRQLVAELPAMRAAITDRL</sequence>
<evidence type="ECO:0000259" key="6">
    <source>
        <dbReference type="Pfam" id="PF00892"/>
    </source>
</evidence>
<evidence type="ECO:0000313" key="7">
    <source>
        <dbReference type="EMBL" id="ELY39520.1"/>
    </source>
</evidence>
<keyword evidence="8" id="KW-1185">Reference proteome</keyword>
<dbReference type="AlphaFoldDB" id="L9VQQ5"/>
<evidence type="ECO:0000313" key="8">
    <source>
        <dbReference type="Proteomes" id="UP000011645"/>
    </source>
</evidence>
<evidence type="ECO:0000256" key="5">
    <source>
        <dbReference type="SAM" id="Phobius"/>
    </source>
</evidence>
<gene>
    <name evidence="7" type="ORF">C497_05077</name>
</gene>
<keyword evidence="3 5" id="KW-1133">Transmembrane helix</keyword>
<feature type="non-terminal residue" evidence="7">
    <location>
        <position position="1"/>
    </location>
</feature>
<dbReference type="Proteomes" id="UP000011645">
    <property type="component" value="Unassembled WGS sequence"/>
</dbReference>
<organism evidence="7 8">
    <name type="scientific">Halalkalicoccus jeotgali (strain DSM 18796 / CECT 7217 / JCM 14584 / KCTC 4019 / B3)</name>
    <dbReference type="NCBI Taxonomy" id="795797"/>
    <lineage>
        <taxon>Archaea</taxon>
        <taxon>Methanobacteriati</taxon>
        <taxon>Methanobacteriota</taxon>
        <taxon>Stenosarchaea group</taxon>
        <taxon>Halobacteria</taxon>
        <taxon>Halobacteriales</taxon>
        <taxon>Halococcaceae</taxon>
        <taxon>Halalkalicoccus</taxon>
    </lineage>
</organism>
<protein>
    <recommendedName>
        <fullName evidence="6">EamA domain-containing protein</fullName>
    </recommendedName>
</protein>
<proteinExistence type="predicted"/>
<dbReference type="Gene3D" id="1.10.3730.20">
    <property type="match status" value="1"/>
</dbReference>
<reference evidence="7 8" key="1">
    <citation type="journal article" date="2014" name="PLoS Genet.">
        <title>Phylogenetically driven sequencing of extremely halophilic archaea reveals strategies for static and dynamic osmo-response.</title>
        <authorList>
            <person name="Becker E.A."/>
            <person name="Seitzer P.M."/>
            <person name="Tritt A."/>
            <person name="Larsen D."/>
            <person name="Krusor M."/>
            <person name="Yao A.I."/>
            <person name="Wu D."/>
            <person name="Madern D."/>
            <person name="Eisen J.A."/>
            <person name="Darling A.E."/>
            <person name="Facciotti M.T."/>
        </authorList>
    </citation>
    <scope>NUCLEOTIDE SEQUENCE [LARGE SCALE GENOMIC DNA]</scope>
    <source>
        <strain evidence="8">DSM 18796 / CECT 7217 / JCM 14584 / KCTC 4019 / B3</strain>
    </source>
</reference>
<dbReference type="InterPro" id="IPR037185">
    <property type="entry name" value="EmrE-like"/>
</dbReference>
<dbReference type="InterPro" id="IPR000620">
    <property type="entry name" value="EamA_dom"/>
</dbReference>
<accession>L9VQQ5</accession>
<dbReference type="RefSeq" id="WP_008414980.1">
    <property type="nucleotide sequence ID" value="NZ_AOHV01000014.1"/>
</dbReference>
<comment type="caution">
    <text evidence="7">The sequence shown here is derived from an EMBL/GenBank/DDBJ whole genome shotgun (WGS) entry which is preliminary data.</text>
</comment>
<dbReference type="SUPFAM" id="SSF103481">
    <property type="entry name" value="Multidrug resistance efflux transporter EmrE"/>
    <property type="match status" value="1"/>
</dbReference>
<keyword evidence="4 5" id="KW-0472">Membrane</keyword>
<comment type="subcellular location">
    <subcellularLocation>
        <location evidence="1">Membrane</location>
        <topology evidence="1">Multi-pass membrane protein</topology>
    </subcellularLocation>
</comment>
<evidence type="ECO:0000256" key="2">
    <source>
        <dbReference type="ARBA" id="ARBA00022692"/>
    </source>
</evidence>
<feature type="domain" description="EamA" evidence="6">
    <location>
        <begin position="1"/>
        <end position="67"/>
    </location>
</feature>
<dbReference type="InterPro" id="IPR050638">
    <property type="entry name" value="AA-Vitamin_Transporters"/>
</dbReference>
<evidence type="ECO:0000256" key="1">
    <source>
        <dbReference type="ARBA" id="ARBA00004141"/>
    </source>
</evidence>
<feature type="transmembrane region" description="Helical" evidence="5">
    <location>
        <begin position="51"/>
        <end position="67"/>
    </location>
</feature>
<evidence type="ECO:0000256" key="3">
    <source>
        <dbReference type="ARBA" id="ARBA00022989"/>
    </source>
</evidence>
<dbReference type="PANTHER" id="PTHR32322">
    <property type="entry name" value="INNER MEMBRANE TRANSPORTER"/>
    <property type="match status" value="1"/>
</dbReference>
<evidence type="ECO:0000256" key="4">
    <source>
        <dbReference type="ARBA" id="ARBA00023136"/>
    </source>
</evidence>
<dbReference type="PANTHER" id="PTHR32322:SF2">
    <property type="entry name" value="EAMA DOMAIN-CONTAINING PROTEIN"/>
    <property type="match status" value="1"/>
</dbReference>
<dbReference type="GO" id="GO:0016020">
    <property type="term" value="C:membrane"/>
    <property type="evidence" value="ECO:0007669"/>
    <property type="project" value="UniProtKB-SubCell"/>
</dbReference>
<dbReference type="PATRIC" id="fig|795797.19.peg.920"/>
<dbReference type="EMBL" id="AOHV01000014">
    <property type="protein sequence ID" value="ELY39520.1"/>
    <property type="molecule type" value="Genomic_DNA"/>
</dbReference>
<keyword evidence="2 5" id="KW-0812">Transmembrane</keyword>
<dbReference type="Pfam" id="PF00892">
    <property type="entry name" value="EamA"/>
    <property type="match status" value="1"/>
</dbReference>
<feature type="transmembrane region" description="Helical" evidence="5">
    <location>
        <begin position="28"/>
        <end position="45"/>
    </location>
</feature>